<dbReference type="InterPro" id="IPR018389">
    <property type="entry name" value="DctP_fam"/>
</dbReference>
<evidence type="ECO:0000256" key="3">
    <source>
        <dbReference type="ARBA" id="ARBA00022448"/>
    </source>
</evidence>
<dbReference type="Proteomes" id="UP000697995">
    <property type="component" value="Unassembled WGS sequence"/>
</dbReference>
<gene>
    <name evidence="5" type="ORF">CKO45_05830</name>
</gene>
<protein>
    <recommendedName>
        <fullName evidence="7">TRAP transporter substrate-binding protein</fullName>
    </recommendedName>
</protein>
<keyword evidence="6" id="KW-1185">Reference proteome</keyword>
<comment type="similarity">
    <text evidence="2">Belongs to the bacterial solute-binding protein 7 family.</text>
</comment>
<dbReference type="CDD" id="cd13603">
    <property type="entry name" value="PBP2_TRAP_Siap_TeaA_like"/>
    <property type="match status" value="1"/>
</dbReference>
<proteinExistence type="inferred from homology"/>
<sequence>MGREAGMTGLSRRAALAVPVLGAVAAQAQPRWTGRQFHNQPAESHQHRFLVGLWDAVRAETGGRLAVTVHAQNGNVPGSDPQALEMLVSGELEFFTLMGGILGRAVPVMEIQGLPFAFRSHVEVHRVMDGPFGDLLRRECLAKGIIWLPSATLENGFRHISSNRGPINGAADLQGLRIRVPDGEMFRDLFRALGAEPVTVNIRELYAALRDGSVAAQENPLVITEVNRLYEVQRYMSLTGHMWSGFNLLANARFWASLPEDVRDIAMREAKRAVAAQRAYTDALNQRLESTLAGRGMVLNQADTAGFRAALAGGFYARWRERFGATAWSALEAEVGKLG</sequence>
<dbReference type="InterPro" id="IPR038404">
    <property type="entry name" value="TRAP_DctP_sf"/>
</dbReference>
<evidence type="ECO:0000313" key="5">
    <source>
        <dbReference type="EMBL" id="MBK1657748.1"/>
    </source>
</evidence>
<comment type="caution">
    <text evidence="5">The sequence shown here is derived from an EMBL/GenBank/DDBJ whole genome shotgun (WGS) entry which is preliminary data.</text>
</comment>
<evidence type="ECO:0008006" key="7">
    <source>
        <dbReference type="Google" id="ProtNLM"/>
    </source>
</evidence>
<dbReference type="PANTHER" id="PTHR33376:SF4">
    <property type="entry name" value="SIALIC ACID-BINDING PERIPLASMIC PROTEIN SIAP"/>
    <property type="match status" value="1"/>
</dbReference>
<evidence type="ECO:0000256" key="4">
    <source>
        <dbReference type="ARBA" id="ARBA00022729"/>
    </source>
</evidence>
<dbReference type="EMBL" id="NRSG01000027">
    <property type="protein sequence ID" value="MBK1657748.1"/>
    <property type="molecule type" value="Genomic_DNA"/>
</dbReference>
<dbReference type="Gene3D" id="3.40.190.170">
    <property type="entry name" value="Bacterial extracellular solute-binding protein, family 7"/>
    <property type="match status" value="1"/>
</dbReference>
<organism evidence="5 6">
    <name type="scientific">Paracraurococcus ruber</name>
    <dbReference type="NCBI Taxonomy" id="77675"/>
    <lineage>
        <taxon>Bacteria</taxon>
        <taxon>Pseudomonadati</taxon>
        <taxon>Pseudomonadota</taxon>
        <taxon>Alphaproteobacteria</taxon>
        <taxon>Acetobacterales</taxon>
        <taxon>Roseomonadaceae</taxon>
        <taxon>Paracraurococcus</taxon>
    </lineage>
</organism>
<accession>A0ABS1CTR8</accession>
<comment type="subcellular location">
    <subcellularLocation>
        <location evidence="1">Cell envelope</location>
    </subcellularLocation>
</comment>
<dbReference type="InterPro" id="IPR004682">
    <property type="entry name" value="TRAP_DctP"/>
</dbReference>
<reference evidence="5 6" key="1">
    <citation type="journal article" date="2020" name="Microorganisms">
        <title>Osmotic Adaptation and Compatible Solute Biosynthesis of Phototrophic Bacteria as Revealed from Genome Analyses.</title>
        <authorList>
            <person name="Imhoff J.F."/>
            <person name="Rahn T."/>
            <person name="Kunzel S."/>
            <person name="Keller A."/>
            <person name="Neulinger S.C."/>
        </authorList>
    </citation>
    <scope>NUCLEOTIDE SEQUENCE [LARGE SCALE GENOMIC DNA]</scope>
    <source>
        <strain evidence="5 6">DSM 15382</strain>
    </source>
</reference>
<name>A0ABS1CTR8_9PROT</name>
<evidence type="ECO:0000256" key="2">
    <source>
        <dbReference type="ARBA" id="ARBA00009023"/>
    </source>
</evidence>
<dbReference type="NCBIfam" id="NF037995">
    <property type="entry name" value="TRAP_S1"/>
    <property type="match status" value="1"/>
</dbReference>
<evidence type="ECO:0000256" key="1">
    <source>
        <dbReference type="ARBA" id="ARBA00004196"/>
    </source>
</evidence>
<keyword evidence="4" id="KW-0732">Signal</keyword>
<dbReference type="Pfam" id="PF03480">
    <property type="entry name" value="DctP"/>
    <property type="match status" value="1"/>
</dbReference>
<evidence type="ECO:0000313" key="6">
    <source>
        <dbReference type="Proteomes" id="UP000697995"/>
    </source>
</evidence>
<dbReference type="NCBIfam" id="TIGR00787">
    <property type="entry name" value="dctP"/>
    <property type="match status" value="1"/>
</dbReference>
<keyword evidence="3" id="KW-0813">Transport</keyword>
<dbReference type="PANTHER" id="PTHR33376">
    <property type="match status" value="1"/>
</dbReference>